<dbReference type="PANTHER" id="PTHR36174">
    <property type="entry name" value="LIPID II:GLYCINE GLYCYLTRANSFERASE"/>
    <property type="match status" value="1"/>
</dbReference>
<keyword evidence="4" id="KW-0573">Peptidoglycan synthesis</keyword>
<comment type="similarity">
    <text evidence="1">Belongs to the FemABX family.</text>
</comment>
<dbReference type="InterPro" id="IPR017469">
    <property type="entry name" value="PEP-CTERM_FemAB-rel"/>
</dbReference>
<keyword evidence="2" id="KW-0808">Transferase</keyword>
<evidence type="ECO:0000256" key="5">
    <source>
        <dbReference type="ARBA" id="ARBA00023315"/>
    </source>
</evidence>
<evidence type="ECO:0000256" key="4">
    <source>
        <dbReference type="ARBA" id="ARBA00022984"/>
    </source>
</evidence>
<dbReference type="EMBL" id="OUNR01000018">
    <property type="protein sequence ID" value="SPP66151.1"/>
    <property type="molecule type" value="Genomic_DNA"/>
</dbReference>
<feature type="domain" description="BioF2-like acetyltransferase" evidence="7">
    <location>
        <begin position="152"/>
        <end position="285"/>
    </location>
</feature>
<keyword evidence="5" id="KW-0012">Acyltransferase</keyword>
<dbReference type="Proteomes" id="UP000248168">
    <property type="component" value="Unassembled WGS sequence"/>
</dbReference>
<dbReference type="SUPFAM" id="SSF55729">
    <property type="entry name" value="Acyl-CoA N-acyltransferases (Nat)"/>
    <property type="match status" value="2"/>
</dbReference>
<evidence type="ECO:0000256" key="6">
    <source>
        <dbReference type="ARBA" id="ARBA00023316"/>
    </source>
</evidence>
<dbReference type="GO" id="GO:0009252">
    <property type="term" value="P:peptidoglycan biosynthetic process"/>
    <property type="evidence" value="ECO:0007669"/>
    <property type="project" value="UniProtKB-KW"/>
</dbReference>
<dbReference type="InterPro" id="IPR050644">
    <property type="entry name" value="PG_Glycine_Bridge_Synth"/>
</dbReference>
<keyword evidence="6" id="KW-0961">Cell wall biogenesis/degradation</keyword>
<evidence type="ECO:0000313" key="9">
    <source>
        <dbReference type="Proteomes" id="UP000248168"/>
    </source>
</evidence>
<dbReference type="NCBIfam" id="TIGR03019">
    <property type="entry name" value="pepcterm_femAB"/>
    <property type="match status" value="1"/>
</dbReference>
<dbReference type="InterPro" id="IPR038740">
    <property type="entry name" value="BioF2-like_GNAT_dom"/>
</dbReference>
<gene>
    <name evidence="8" type="ORF">NITLEN_50191</name>
</gene>
<dbReference type="PANTHER" id="PTHR36174:SF1">
    <property type="entry name" value="LIPID II:GLYCINE GLYCYLTRANSFERASE"/>
    <property type="match status" value="1"/>
</dbReference>
<dbReference type="GO" id="GO:0016755">
    <property type="term" value="F:aminoacyltransferase activity"/>
    <property type="evidence" value="ECO:0007669"/>
    <property type="project" value="InterPro"/>
</dbReference>
<proteinExistence type="inferred from homology"/>
<dbReference type="InterPro" id="IPR003447">
    <property type="entry name" value="FEMABX"/>
</dbReference>
<dbReference type="GO" id="GO:0008360">
    <property type="term" value="P:regulation of cell shape"/>
    <property type="evidence" value="ECO:0007669"/>
    <property type="project" value="UniProtKB-KW"/>
</dbReference>
<dbReference type="Pfam" id="PF13480">
    <property type="entry name" value="Acetyltransf_6"/>
    <property type="match status" value="1"/>
</dbReference>
<organism evidence="8 9">
    <name type="scientific">Nitrospira lenta</name>
    <dbReference type="NCBI Taxonomy" id="1436998"/>
    <lineage>
        <taxon>Bacteria</taxon>
        <taxon>Pseudomonadati</taxon>
        <taxon>Nitrospirota</taxon>
        <taxon>Nitrospiria</taxon>
        <taxon>Nitrospirales</taxon>
        <taxon>Nitrospiraceae</taxon>
        <taxon>Nitrospira</taxon>
    </lineage>
</organism>
<keyword evidence="9" id="KW-1185">Reference proteome</keyword>
<accession>A0A330L8H4</accession>
<dbReference type="InterPro" id="IPR016181">
    <property type="entry name" value="Acyl_CoA_acyltransferase"/>
</dbReference>
<name>A0A330L8H4_9BACT</name>
<reference evidence="9" key="1">
    <citation type="submission" date="2018-04" db="EMBL/GenBank/DDBJ databases">
        <authorList>
            <person name="Lucker S."/>
            <person name="Sakoula D."/>
        </authorList>
    </citation>
    <scope>NUCLEOTIDE SEQUENCE [LARGE SCALE GENOMIC DNA]</scope>
</reference>
<dbReference type="Gene3D" id="3.40.630.30">
    <property type="match status" value="2"/>
</dbReference>
<evidence type="ECO:0000256" key="3">
    <source>
        <dbReference type="ARBA" id="ARBA00022960"/>
    </source>
</evidence>
<evidence type="ECO:0000256" key="1">
    <source>
        <dbReference type="ARBA" id="ARBA00009943"/>
    </source>
</evidence>
<dbReference type="RefSeq" id="WP_121990350.1">
    <property type="nucleotide sequence ID" value="NZ_OUNR01000018.1"/>
</dbReference>
<dbReference type="AlphaFoldDB" id="A0A330L8H4"/>
<sequence length="344" mass="39173">MNIAFIQDSYDEALWDQYVINHPQSSGYHLLAWRSVIQNVFSHPTPYLMAKDEEGKIRGVLPLIFTKSPMFGRFLTSMAFFNYGGVLADDADTARALLSAAAVAAQEMGAAHIELRQDEPLATEWPVRSKKVSMRLALPPDYETLLTAFPSKLRSQVRRAQKEGMDVKVGGTELLGDYYRVFARCMRDLGTPVYEKGFFEAILETFPKEARLCVVYLKGNPLASGFLYGFRNRLEIPWAASDKRFSRLSPNMLLYGAVLEFACREGFREFDFGRSSIDSGTYRFKAQWGAQPHQLYWYYWLSEGRALPELNPDNPKYKAVIALWKRLPIPIANLVGPHVVKYLP</sequence>
<keyword evidence="3" id="KW-0133">Cell shape</keyword>
<evidence type="ECO:0000259" key="7">
    <source>
        <dbReference type="Pfam" id="PF13480"/>
    </source>
</evidence>
<dbReference type="GO" id="GO:0071555">
    <property type="term" value="P:cell wall organization"/>
    <property type="evidence" value="ECO:0007669"/>
    <property type="project" value="UniProtKB-KW"/>
</dbReference>
<dbReference type="InParanoid" id="A0A330L8H4"/>
<evidence type="ECO:0000313" key="8">
    <source>
        <dbReference type="EMBL" id="SPP66151.1"/>
    </source>
</evidence>
<dbReference type="OrthoDB" id="9773932at2"/>
<dbReference type="PROSITE" id="PS51191">
    <property type="entry name" value="FEMABX"/>
    <property type="match status" value="1"/>
</dbReference>
<evidence type="ECO:0000256" key="2">
    <source>
        <dbReference type="ARBA" id="ARBA00022679"/>
    </source>
</evidence>
<protein>
    <recommendedName>
        <fullName evidence="7">BioF2-like acetyltransferase domain-containing protein</fullName>
    </recommendedName>
</protein>